<sequence length="158" mass="18372">MRLTAVWTIHSEPLDSPDSEALLWAYWHDIVARYYRHYEDRSIAPHEVDAAMDEYRTEDLAAWLVARWDGEPAGCAGLRRHGALTRMFIAPAYRRRGGARLLLRGVEDAARELGITKLQIDTRDDLVEAQRLYLAEGYDEVEPFNADEYAERFFEKRL</sequence>
<dbReference type="Gene3D" id="3.40.630.30">
    <property type="match status" value="1"/>
</dbReference>
<accession>A0A9X3SA54</accession>
<dbReference type="InterPro" id="IPR016181">
    <property type="entry name" value="Acyl_CoA_acyltransferase"/>
</dbReference>
<dbReference type="AlphaFoldDB" id="A0A9X3SA54"/>
<dbReference type="PROSITE" id="PS51186">
    <property type="entry name" value="GNAT"/>
    <property type="match status" value="1"/>
</dbReference>
<dbReference type="PANTHER" id="PTHR43877:SF2">
    <property type="entry name" value="AMINOALKYLPHOSPHONATE N-ACETYLTRANSFERASE-RELATED"/>
    <property type="match status" value="1"/>
</dbReference>
<dbReference type="Proteomes" id="UP001147653">
    <property type="component" value="Unassembled WGS sequence"/>
</dbReference>
<reference evidence="4" key="1">
    <citation type="submission" date="2022-10" db="EMBL/GenBank/DDBJ databases">
        <title>The WGS of Solirubrobacter phytolaccae KCTC 29190.</title>
        <authorList>
            <person name="Jiang Z."/>
        </authorList>
    </citation>
    <scope>NUCLEOTIDE SEQUENCE</scope>
    <source>
        <strain evidence="4">KCTC 29190</strain>
    </source>
</reference>
<proteinExistence type="predicted"/>
<dbReference type="RefSeq" id="WP_270028562.1">
    <property type="nucleotide sequence ID" value="NZ_JAPDDP010000069.1"/>
</dbReference>
<protein>
    <submittedName>
        <fullName evidence="4">GNAT family N-acetyltransferase</fullName>
    </submittedName>
</protein>
<gene>
    <name evidence="4" type="ORF">OJ997_27795</name>
</gene>
<evidence type="ECO:0000313" key="4">
    <source>
        <dbReference type="EMBL" id="MDA0184144.1"/>
    </source>
</evidence>
<comment type="caution">
    <text evidence="4">The sequence shown here is derived from an EMBL/GenBank/DDBJ whole genome shotgun (WGS) entry which is preliminary data.</text>
</comment>
<dbReference type="Pfam" id="PF00583">
    <property type="entry name" value="Acetyltransf_1"/>
    <property type="match status" value="1"/>
</dbReference>
<keyword evidence="2" id="KW-0012">Acyltransferase</keyword>
<evidence type="ECO:0000256" key="1">
    <source>
        <dbReference type="ARBA" id="ARBA00022679"/>
    </source>
</evidence>
<dbReference type="EMBL" id="JAPDDP010000069">
    <property type="protein sequence ID" value="MDA0184144.1"/>
    <property type="molecule type" value="Genomic_DNA"/>
</dbReference>
<keyword evidence="1" id="KW-0808">Transferase</keyword>
<dbReference type="GO" id="GO:0016747">
    <property type="term" value="F:acyltransferase activity, transferring groups other than amino-acyl groups"/>
    <property type="evidence" value="ECO:0007669"/>
    <property type="project" value="InterPro"/>
</dbReference>
<name>A0A9X3SA54_9ACTN</name>
<dbReference type="PANTHER" id="PTHR43877">
    <property type="entry name" value="AMINOALKYLPHOSPHONATE N-ACETYLTRANSFERASE-RELATED-RELATED"/>
    <property type="match status" value="1"/>
</dbReference>
<evidence type="ECO:0000313" key="5">
    <source>
        <dbReference type="Proteomes" id="UP001147653"/>
    </source>
</evidence>
<feature type="domain" description="N-acetyltransferase" evidence="3">
    <location>
        <begin position="1"/>
        <end position="158"/>
    </location>
</feature>
<keyword evidence="5" id="KW-1185">Reference proteome</keyword>
<dbReference type="SUPFAM" id="SSF55729">
    <property type="entry name" value="Acyl-CoA N-acyltransferases (Nat)"/>
    <property type="match status" value="1"/>
</dbReference>
<dbReference type="InterPro" id="IPR000182">
    <property type="entry name" value="GNAT_dom"/>
</dbReference>
<evidence type="ECO:0000256" key="2">
    <source>
        <dbReference type="ARBA" id="ARBA00023315"/>
    </source>
</evidence>
<evidence type="ECO:0000259" key="3">
    <source>
        <dbReference type="PROSITE" id="PS51186"/>
    </source>
</evidence>
<dbReference type="CDD" id="cd04301">
    <property type="entry name" value="NAT_SF"/>
    <property type="match status" value="1"/>
</dbReference>
<dbReference type="InterPro" id="IPR050832">
    <property type="entry name" value="Bact_Acetyltransf"/>
</dbReference>
<organism evidence="4 5">
    <name type="scientific">Solirubrobacter phytolaccae</name>
    <dbReference type="NCBI Taxonomy" id="1404360"/>
    <lineage>
        <taxon>Bacteria</taxon>
        <taxon>Bacillati</taxon>
        <taxon>Actinomycetota</taxon>
        <taxon>Thermoleophilia</taxon>
        <taxon>Solirubrobacterales</taxon>
        <taxon>Solirubrobacteraceae</taxon>
        <taxon>Solirubrobacter</taxon>
    </lineage>
</organism>